<evidence type="ECO:0000259" key="3">
    <source>
        <dbReference type="SMART" id="SM00857"/>
    </source>
</evidence>
<dbReference type="SUPFAM" id="SSF53041">
    <property type="entry name" value="Resolvase-like"/>
    <property type="match status" value="1"/>
</dbReference>
<dbReference type="PANTHER" id="PTHR30461">
    <property type="entry name" value="DNA-INVERTASE FROM LAMBDOID PROPHAGE"/>
    <property type="match status" value="1"/>
</dbReference>
<evidence type="ECO:0000256" key="2">
    <source>
        <dbReference type="ARBA" id="ARBA00023172"/>
    </source>
</evidence>
<evidence type="ECO:0000256" key="1">
    <source>
        <dbReference type="ARBA" id="ARBA00023125"/>
    </source>
</evidence>
<protein>
    <submittedName>
        <fullName evidence="4">COG2452 Predicted site-specific integrase-resolvase</fullName>
    </submittedName>
</protein>
<organism evidence="4">
    <name type="scientific">uncultured Caudovirales phage</name>
    <dbReference type="NCBI Taxonomy" id="2100421"/>
    <lineage>
        <taxon>Viruses</taxon>
        <taxon>Duplodnaviria</taxon>
        <taxon>Heunggongvirae</taxon>
        <taxon>Uroviricota</taxon>
        <taxon>Caudoviricetes</taxon>
        <taxon>Peduoviridae</taxon>
        <taxon>Maltschvirus</taxon>
        <taxon>Maltschvirus maltsch</taxon>
    </lineage>
</organism>
<dbReference type="EMBL" id="LR797474">
    <property type="protein sequence ID" value="CAB4219085.1"/>
    <property type="molecule type" value="Genomic_DNA"/>
</dbReference>
<dbReference type="InterPro" id="IPR041657">
    <property type="entry name" value="HTH_17"/>
</dbReference>
<reference evidence="4" key="1">
    <citation type="submission" date="2020-05" db="EMBL/GenBank/DDBJ databases">
        <authorList>
            <person name="Chiriac C."/>
            <person name="Salcher M."/>
            <person name="Ghai R."/>
            <person name="Kavagutti S V."/>
        </authorList>
    </citation>
    <scope>NUCLEOTIDE SEQUENCE</scope>
</reference>
<name>A0A6J5SUS4_9CAUD</name>
<dbReference type="SUPFAM" id="SSF46955">
    <property type="entry name" value="Putative DNA-binding domain"/>
    <property type="match status" value="1"/>
</dbReference>
<dbReference type="GO" id="GO:0003677">
    <property type="term" value="F:DNA binding"/>
    <property type="evidence" value="ECO:0007669"/>
    <property type="project" value="UniProtKB-KW"/>
</dbReference>
<dbReference type="InterPro" id="IPR009061">
    <property type="entry name" value="DNA-bd_dom_put_sf"/>
</dbReference>
<evidence type="ECO:0000313" key="4">
    <source>
        <dbReference type="EMBL" id="CAB4219085.1"/>
    </source>
</evidence>
<dbReference type="Pfam" id="PF00239">
    <property type="entry name" value="Resolvase"/>
    <property type="match status" value="1"/>
</dbReference>
<accession>A0A6J5SUS4</accession>
<proteinExistence type="predicted"/>
<dbReference type="Gene3D" id="1.10.1660.10">
    <property type="match status" value="1"/>
</dbReference>
<dbReference type="InterPro" id="IPR006119">
    <property type="entry name" value="Resolv_N"/>
</dbReference>
<dbReference type="InterPro" id="IPR050639">
    <property type="entry name" value="SSR_resolvase"/>
</dbReference>
<dbReference type="PANTHER" id="PTHR30461:SF2">
    <property type="entry name" value="SERINE RECOMBINASE PINE-RELATED"/>
    <property type="match status" value="1"/>
</dbReference>
<dbReference type="Gene3D" id="3.40.50.1390">
    <property type="entry name" value="Resolvase, N-terminal catalytic domain"/>
    <property type="match status" value="1"/>
</dbReference>
<dbReference type="InterPro" id="IPR036162">
    <property type="entry name" value="Resolvase-like_N_sf"/>
</dbReference>
<dbReference type="Pfam" id="PF12728">
    <property type="entry name" value="HTH_17"/>
    <property type="match status" value="1"/>
</dbReference>
<feature type="domain" description="Resolvase/invertase-type recombinase catalytic" evidence="3">
    <location>
        <begin position="79"/>
        <end position="217"/>
    </location>
</feature>
<keyword evidence="1" id="KW-0238">DNA-binding</keyword>
<dbReference type="GO" id="GO:0000150">
    <property type="term" value="F:DNA strand exchange activity"/>
    <property type="evidence" value="ECO:0007669"/>
    <property type="project" value="InterPro"/>
</dbReference>
<gene>
    <name evidence="4" type="ORF">UFOVP1604_168</name>
</gene>
<sequence>MQQPDPTPDSRPLAEFPTGELVYKKGAAEFLGISLKTLDRYVKAGTLRHWKNSINGRIYYDKQDLLKLLGSRLPQSRQVVVYCRAAGIPDQGAAGVSSRTRLQAQQDRVLQYCTAAGIRVDQVIAEVGKAGSLVGRSGLDKIFDLVLRKQVSMVIVETPDRLARFAGAEILERFLTWHGVELHVIQKTLYQEEYREELKEDLSYLIMGSQALLGGQPVAPQ</sequence>
<dbReference type="SMART" id="SM00857">
    <property type="entry name" value="Resolvase"/>
    <property type="match status" value="1"/>
</dbReference>
<keyword evidence="2" id="KW-0233">DNA recombination</keyword>